<dbReference type="AlphaFoldDB" id="A0ABD7VN69"/>
<dbReference type="Proteomes" id="UP000325779">
    <property type="component" value="Unassembled WGS sequence"/>
</dbReference>
<gene>
    <name evidence="1" type="ORF">PS732_05074</name>
</gene>
<sequence>MNDKTDNFDDFTDFKNFDFNGWEGSNSRVHIVNIKGSFFLEALPLLGSHGFTRVGKSFEDLPEGKAYQVTFTYESPHPGFVKLQYDTGRVEMPLLATEGTLKEHHIFINSGGLQQTLELYVHTDSRIGESNVKLGEIRVRQITQAYIDSLGG</sequence>
<accession>A0ABD7VN69</accession>
<dbReference type="EMBL" id="CABVIJ010000031">
    <property type="protein sequence ID" value="VVP44508.1"/>
    <property type="molecule type" value="Genomic_DNA"/>
</dbReference>
<organism evidence="1 2">
    <name type="scientific">Pseudomonas fluorescens</name>
    <dbReference type="NCBI Taxonomy" id="294"/>
    <lineage>
        <taxon>Bacteria</taxon>
        <taxon>Pseudomonadati</taxon>
        <taxon>Pseudomonadota</taxon>
        <taxon>Gammaproteobacteria</taxon>
        <taxon>Pseudomonadales</taxon>
        <taxon>Pseudomonadaceae</taxon>
        <taxon>Pseudomonas</taxon>
    </lineage>
</organism>
<reference evidence="1 2" key="1">
    <citation type="submission" date="2019-09" db="EMBL/GenBank/DDBJ databases">
        <authorList>
            <person name="Chandra G."/>
            <person name="Truman W A."/>
        </authorList>
    </citation>
    <scope>NUCLEOTIDE SEQUENCE [LARGE SCALE GENOMIC DNA]</scope>
    <source>
        <strain evidence="1">PS732</strain>
    </source>
</reference>
<protein>
    <submittedName>
        <fullName evidence="1">Uncharacterized protein</fullName>
    </submittedName>
</protein>
<evidence type="ECO:0000313" key="1">
    <source>
        <dbReference type="EMBL" id="VVP44508.1"/>
    </source>
</evidence>
<comment type="caution">
    <text evidence="1">The sequence shown here is derived from an EMBL/GenBank/DDBJ whole genome shotgun (WGS) entry which is preliminary data.</text>
</comment>
<name>A0ABD7VN69_PSEFL</name>
<proteinExistence type="predicted"/>
<evidence type="ECO:0000313" key="2">
    <source>
        <dbReference type="Proteomes" id="UP000325779"/>
    </source>
</evidence>
<dbReference type="RefSeq" id="WP_150592977.1">
    <property type="nucleotide sequence ID" value="NZ_CABVIJ010000031.1"/>
</dbReference>